<evidence type="ECO:0000256" key="5">
    <source>
        <dbReference type="ARBA" id="ARBA00022692"/>
    </source>
</evidence>
<dbReference type="GO" id="GO:0000319">
    <property type="term" value="F:sulfite transmembrane transporter activity"/>
    <property type="evidence" value="ECO:0007669"/>
    <property type="project" value="TreeGrafter"/>
</dbReference>
<dbReference type="AlphaFoldDB" id="A0A9X9WRA4"/>
<keyword evidence="5 8" id="KW-0812">Transmembrane</keyword>
<dbReference type="Proteomes" id="UP001138751">
    <property type="component" value="Unassembled WGS sequence"/>
</dbReference>
<feature type="transmembrane region" description="Helical" evidence="8">
    <location>
        <begin position="224"/>
        <end position="243"/>
    </location>
</feature>
<evidence type="ECO:0000256" key="1">
    <source>
        <dbReference type="ARBA" id="ARBA00004651"/>
    </source>
</evidence>
<dbReference type="InterPro" id="IPR051629">
    <property type="entry name" value="Sulfite_efflux_TDT"/>
</dbReference>
<dbReference type="GO" id="GO:0005886">
    <property type="term" value="C:plasma membrane"/>
    <property type="evidence" value="ECO:0007669"/>
    <property type="project" value="UniProtKB-SubCell"/>
</dbReference>
<feature type="transmembrane region" description="Helical" evidence="8">
    <location>
        <begin position="154"/>
        <end position="177"/>
    </location>
</feature>
<sequence>MEQPHSTSWRLRPVATLVLDAARDLFPGYFAFVMATGVISIASHLLGLRWIAMPLVAVAWIGYLVLWGLTLARLAFYPRRMAQDLSNHQRAPGFFTIVAGTCVLGTQTAVVTGAGELAGVLWYLGLGLWFLVMYAFFTAVTIRERKPSLADGINGAWLIAAVATQSIVVLKGTLGAATAPSPAIQFLCLAYFMVGCMLYLAIIPLIFYRLTFVRLGSMDFGPPYWINMGAVAISTLAGSTLLLRSSTWPVLAGFTPFLKGFTLFFWAAASWWIPFLIALTLWRYLVRRDPLRYEPTFWGMVFPLGMYTTGTLQLARALDLPFLAVIPDVFIHVALAAWFATFSGLVLRILKVINAARARASTQSCR</sequence>
<name>A0A9X9WRA4_9PROT</name>
<keyword evidence="7 8" id="KW-0472">Membrane</keyword>
<dbReference type="InterPro" id="IPR038665">
    <property type="entry name" value="Voltage-dep_anion_channel_sf"/>
</dbReference>
<feature type="transmembrane region" description="Helical" evidence="8">
    <location>
        <begin position="26"/>
        <end position="45"/>
    </location>
</feature>
<proteinExistence type="inferred from homology"/>
<accession>A0A9X9WRA4</accession>
<comment type="subcellular location">
    <subcellularLocation>
        <location evidence="1">Cell membrane</location>
        <topology evidence="1">Multi-pass membrane protein</topology>
    </subcellularLocation>
</comment>
<protein>
    <submittedName>
        <fullName evidence="9">C4-dicarboxylate ABC transporter</fullName>
    </submittedName>
</protein>
<keyword evidence="10" id="KW-1185">Reference proteome</keyword>
<feature type="transmembrane region" description="Helical" evidence="8">
    <location>
        <begin position="183"/>
        <end position="212"/>
    </location>
</feature>
<evidence type="ECO:0000256" key="4">
    <source>
        <dbReference type="ARBA" id="ARBA00022475"/>
    </source>
</evidence>
<evidence type="ECO:0000256" key="8">
    <source>
        <dbReference type="SAM" id="Phobius"/>
    </source>
</evidence>
<comment type="similarity">
    <text evidence="2">Belongs to the tellurite-resistance/dicarboxylate transporter (TDT) family.</text>
</comment>
<feature type="transmembrane region" description="Helical" evidence="8">
    <location>
        <begin position="297"/>
        <end position="317"/>
    </location>
</feature>
<comment type="caution">
    <text evidence="9">The sequence shown here is derived from an EMBL/GenBank/DDBJ whole genome shotgun (WGS) entry which is preliminary data.</text>
</comment>
<reference evidence="9" key="2">
    <citation type="journal article" date="2021" name="Syst. Appl. Microbiol.">
        <title>Roseomonas hellenica sp. nov., isolated from roots of wild-growing Alkanna tinctoria.</title>
        <authorList>
            <person name="Rat A."/>
            <person name="Naranjo H.D."/>
            <person name="Lebbe L."/>
            <person name="Cnockaert M."/>
            <person name="Krigas N."/>
            <person name="Grigoriadou K."/>
            <person name="Maloupa E."/>
            <person name="Willems A."/>
        </authorList>
    </citation>
    <scope>NUCLEOTIDE SEQUENCE</scope>
    <source>
        <strain evidence="9">LMG 31231</strain>
    </source>
</reference>
<feature type="transmembrane region" description="Helical" evidence="8">
    <location>
        <begin position="329"/>
        <end position="350"/>
    </location>
</feature>
<dbReference type="PANTHER" id="PTHR31686">
    <property type="match status" value="1"/>
</dbReference>
<evidence type="ECO:0000256" key="3">
    <source>
        <dbReference type="ARBA" id="ARBA00022448"/>
    </source>
</evidence>
<dbReference type="InterPro" id="IPR004695">
    <property type="entry name" value="SLAC1/Mae1/Ssu1/TehA"/>
</dbReference>
<evidence type="ECO:0000256" key="6">
    <source>
        <dbReference type="ARBA" id="ARBA00022989"/>
    </source>
</evidence>
<dbReference type="Pfam" id="PF03595">
    <property type="entry name" value="SLAC1"/>
    <property type="match status" value="1"/>
</dbReference>
<keyword evidence="6 8" id="KW-1133">Transmembrane helix</keyword>
<keyword evidence="4" id="KW-1003">Cell membrane</keyword>
<dbReference type="EMBL" id="JAAEDM010000001">
    <property type="protein sequence ID" value="MBR0669683.1"/>
    <property type="molecule type" value="Genomic_DNA"/>
</dbReference>
<evidence type="ECO:0000256" key="7">
    <source>
        <dbReference type="ARBA" id="ARBA00023136"/>
    </source>
</evidence>
<reference evidence="9" key="1">
    <citation type="submission" date="2020-01" db="EMBL/GenBank/DDBJ databases">
        <authorList>
            <person name="Rat A."/>
        </authorList>
    </citation>
    <scope>NUCLEOTIDE SEQUENCE</scope>
    <source>
        <strain evidence="9">LMG 31231</strain>
    </source>
</reference>
<evidence type="ECO:0000313" key="10">
    <source>
        <dbReference type="Proteomes" id="UP001138751"/>
    </source>
</evidence>
<feature type="transmembrane region" description="Helical" evidence="8">
    <location>
        <begin position="120"/>
        <end position="142"/>
    </location>
</feature>
<dbReference type="PANTHER" id="PTHR31686:SF1">
    <property type="entry name" value="SULFITE EFFLUX PUMP SSU1"/>
    <property type="match status" value="1"/>
</dbReference>
<feature type="transmembrane region" description="Helical" evidence="8">
    <location>
        <begin position="263"/>
        <end position="285"/>
    </location>
</feature>
<evidence type="ECO:0000313" key="9">
    <source>
        <dbReference type="EMBL" id="MBR0669683.1"/>
    </source>
</evidence>
<keyword evidence="3" id="KW-0813">Transport</keyword>
<evidence type="ECO:0000256" key="2">
    <source>
        <dbReference type="ARBA" id="ARBA00008566"/>
    </source>
</evidence>
<gene>
    <name evidence="9" type="ORF">GXW76_00735</name>
</gene>
<organism evidence="9 10">
    <name type="scientific">Neoroseomonas soli</name>
    <dbReference type="NCBI Taxonomy" id="1081025"/>
    <lineage>
        <taxon>Bacteria</taxon>
        <taxon>Pseudomonadati</taxon>
        <taxon>Pseudomonadota</taxon>
        <taxon>Alphaproteobacteria</taxon>
        <taxon>Acetobacterales</taxon>
        <taxon>Acetobacteraceae</taxon>
        <taxon>Neoroseomonas</taxon>
    </lineage>
</organism>
<dbReference type="Gene3D" id="1.50.10.150">
    <property type="entry name" value="Voltage-dependent anion channel"/>
    <property type="match status" value="1"/>
</dbReference>
<dbReference type="RefSeq" id="WP_246513814.1">
    <property type="nucleotide sequence ID" value="NZ_JAAEDM010000001.1"/>
</dbReference>
<dbReference type="CDD" id="cd09319">
    <property type="entry name" value="TDT_like_1"/>
    <property type="match status" value="1"/>
</dbReference>
<feature type="transmembrane region" description="Helical" evidence="8">
    <location>
        <begin position="93"/>
        <end position="114"/>
    </location>
</feature>
<feature type="transmembrane region" description="Helical" evidence="8">
    <location>
        <begin position="51"/>
        <end position="72"/>
    </location>
</feature>